<dbReference type="EMBL" id="BAAAUX010000005">
    <property type="protein sequence ID" value="GAA2778123.1"/>
    <property type="molecule type" value="Genomic_DNA"/>
</dbReference>
<evidence type="ECO:0008006" key="3">
    <source>
        <dbReference type="Google" id="ProtNLM"/>
    </source>
</evidence>
<gene>
    <name evidence="1" type="ORF">GCM10010470_09150</name>
</gene>
<evidence type="ECO:0000313" key="2">
    <source>
        <dbReference type="Proteomes" id="UP001500979"/>
    </source>
</evidence>
<dbReference type="InterPro" id="IPR021737">
    <property type="entry name" value="Phage_phiKZ_Orf197"/>
</dbReference>
<name>A0ABN3V4J4_9PSEU</name>
<proteinExistence type="predicted"/>
<keyword evidence="2" id="KW-1185">Reference proteome</keyword>
<protein>
    <recommendedName>
        <fullName evidence="3">DUF3307 domain-containing protein</fullName>
    </recommendedName>
</protein>
<reference evidence="1 2" key="1">
    <citation type="journal article" date="2019" name="Int. J. Syst. Evol. Microbiol.">
        <title>The Global Catalogue of Microorganisms (GCM) 10K type strain sequencing project: providing services to taxonomists for standard genome sequencing and annotation.</title>
        <authorList>
            <consortium name="The Broad Institute Genomics Platform"/>
            <consortium name="The Broad Institute Genome Sequencing Center for Infectious Disease"/>
            <person name="Wu L."/>
            <person name="Ma J."/>
        </authorList>
    </citation>
    <scope>NUCLEOTIDE SEQUENCE [LARGE SCALE GENOMIC DNA]</scope>
    <source>
        <strain evidence="1 2">JCM 9383</strain>
    </source>
</reference>
<evidence type="ECO:0000313" key="1">
    <source>
        <dbReference type="EMBL" id="GAA2778123.1"/>
    </source>
</evidence>
<comment type="caution">
    <text evidence="1">The sequence shown here is derived from an EMBL/GenBank/DDBJ whole genome shotgun (WGS) entry which is preliminary data.</text>
</comment>
<accession>A0ABN3V4J4</accession>
<dbReference type="Pfam" id="PF11750">
    <property type="entry name" value="DUF3307"/>
    <property type="match status" value="1"/>
</dbReference>
<sequence length="152" mass="16445">MAMESAVTFAVVLATLLVAHNVADHWVQTSHQAGTKGDRGWVGRWACAKHVATYTAVTAGMVALVWAVFGLPITLGGFVGGQLVSAVTHYWADRRTTLAWLAALTRNDKFYRLGAPREGHDDNPSLGTGAYALDQAWHWLWLFIAALLTAVA</sequence>
<dbReference type="RefSeq" id="WP_344678110.1">
    <property type="nucleotide sequence ID" value="NZ_BAAAUX010000005.1"/>
</dbReference>
<dbReference type="Proteomes" id="UP001500979">
    <property type="component" value="Unassembled WGS sequence"/>
</dbReference>
<organism evidence="1 2">
    <name type="scientific">Saccharopolyspora taberi</name>
    <dbReference type="NCBI Taxonomy" id="60895"/>
    <lineage>
        <taxon>Bacteria</taxon>
        <taxon>Bacillati</taxon>
        <taxon>Actinomycetota</taxon>
        <taxon>Actinomycetes</taxon>
        <taxon>Pseudonocardiales</taxon>
        <taxon>Pseudonocardiaceae</taxon>
        <taxon>Saccharopolyspora</taxon>
    </lineage>
</organism>